<dbReference type="InterPro" id="IPR011701">
    <property type="entry name" value="MFS"/>
</dbReference>
<dbReference type="PROSITE" id="PS50850">
    <property type="entry name" value="MFS"/>
    <property type="match status" value="1"/>
</dbReference>
<feature type="compositionally biased region" description="Basic residues" evidence="5">
    <location>
        <begin position="434"/>
        <end position="446"/>
    </location>
</feature>
<protein>
    <recommendedName>
        <fullName evidence="7">Major facilitator superfamily (MFS) profile domain-containing protein</fullName>
    </recommendedName>
</protein>
<name>A0A0F9G7I7_9ZZZZ</name>
<dbReference type="InterPro" id="IPR020846">
    <property type="entry name" value="MFS_dom"/>
</dbReference>
<feature type="transmembrane region" description="Helical" evidence="6">
    <location>
        <begin position="60"/>
        <end position="80"/>
    </location>
</feature>
<keyword evidence="2 6" id="KW-0812">Transmembrane</keyword>
<dbReference type="SUPFAM" id="SSF103473">
    <property type="entry name" value="MFS general substrate transporter"/>
    <property type="match status" value="1"/>
</dbReference>
<dbReference type="InterPro" id="IPR036259">
    <property type="entry name" value="MFS_trans_sf"/>
</dbReference>
<feature type="transmembrane region" description="Helical" evidence="6">
    <location>
        <begin position="394"/>
        <end position="414"/>
    </location>
</feature>
<evidence type="ECO:0000259" key="7">
    <source>
        <dbReference type="PROSITE" id="PS50850"/>
    </source>
</evidence>
<dbReference type="GO" id="GO:0016020">
    <property type="term" value="C:membrane"/>
    <property type="evidence" value="ECO:0007669"/>
    <property type="project" value="UniProtKB-SubCell"/>
</dbReference>
<accession>A0A0F9G7I7</accession>
<feature type="transmembrane region" description="Helical" evidence="6">
    <location>
        <begin position="180"/>
        <end position="198"/>
    </location>
</feature>
<dbReference type="InterPro" id="IPR001958">
    <property type="entry name" value="Tet-R_TetA/multi-R_MdtG-like"/>
</dbReference>
<feature type="transmembrane region" description="Helical" evidence="6">
    <location>
        <begin position="354"/>
        <end position="374"/>
    </location>
</feature>
<sequence>MESENYNSPQKHEEYLAKFNINPDRAMLTLILSIIVDTFGFSMILPLLPGIAIGLGASYFMIGLFISSNAVAILIGGPIWGKLSDKFGRKSVLMISQVGTGIAFLILASANSIEVFLLSRVIDGIFSGQTPIVSAYVSDITTPQMRASKTGKLMVGYTFGMIFGPLIGGVLGVINWRFPAIFASALTILSIILTYKVLVESMPRERRDDLKAQRKQQKMSSKDPRTFWNKEVSVRFLQRFLVSFTYMIFTTSYALIIFKRYSTNPLVISTIIAVAGISVMIYGFNMRRIINKIGEKRILFICLGLYMLVWVISPYLSELWMMYVFMIPFGFCIAFLGPLISANITKVVDADKQGVVGGWAANIAAISQTVTPLISTGYLQLGGLALGLIYLDSYELIGFTNFIITVALFIIVFIDVKNHPKLYFYERIRKKRKKRRKKKQKIKKTISKVSDDQ</sequence>
<feature type="transmembrane region" description="Helical" evidence="6">
    <location>
        <begin position="154"/>
        <end position="174"/>
    </location>
</feature>
<evidence type="ECO:0000256" key="1">
    <source>
        <dbReference type="ARBA" id="ARBA00004141"/>
    </source>
</evidence>
<organism evidence="8">
    <name type="scientific">marine sediment metagenome</name>
    <dbReference type="NCBI Taxonomy" id="412755"/>
    <lineage>
        <taxon>unclassified sequences</taxon>
        <taxon>metagenomes</taxon>
        <taxon>ecological metagenomes</taxon>
    </lineage>
</organism>
<comment type="subcellular location">
    <subcellularLocation>
        <location evidence="1">Membrane</location>
        <topology evidence="1">Multi-pass membrane protein</topology>
    </subcellularLocation>
</comment>
<dbReference type="PANTHER" id="PTHR24002:SF3">
    <property type="entry name" value="SOLUTE CARRIER FAMILY 22 MEMBER 18"/>
    <property type="match status" value="1"/>
</dbReference>
<evidence type="ECO:0000256" key="3">
    <source>
        <dbReference type="ARBA" id="ARBA00022989"/>
    </source>
</evidence>
<feature type="transmembrane region" description="Helical" evidence="6">
    <location>
        <begin position="92"/>
        <end position="110"/>
    </location>
</feature>
<dbReference type="Pfam" id="PF07690">
    <property type="entry name" value="MFS_1"/>
    <property type="match status" value="1"/>
</dbReference>
<feature type="region of interest" description="Disordered" evidence="5">
    <location>
        <begin position="434"/>
        <end position="453"/>
    </location>
</feature>
<evidence type="ECO:0000256" key="5">
    <source>
        <dbReference type="SAM" id="MobiDB-lite"/>
    </source>
</evidence>
<feature type="transmembrane region" description="Helical" evidence="6">
    <location>
        <begin position="297"/>
        <end position="316"/>
    </location>
</feature>
<comment type="caution">
    <text evidence="8">The sequence shown here is derived from an EMBL/GenBank/DDBJ whole genome shotgun (WGS) entry which is preliminary data.</text>
</comment>
<evidence type="ECO:0000256" key="6">
    <source>
        <dbReference type="SAM" id="Phobius"/>
    </source>
</evidence>
<dbReference type="GO" id="GO:0005635">
    <property type="term" value="C:nuclear envelope"/>
    <property type="evidence" value="ECO:0007669"/>
    <property type="project" value="TreeGrafter"/>
</dbReference>
<dbReference type="AlphaFoldDB" id="A0A0F9G7I7"/>
<gene>
    <name evidence="8" type="ORF">LCGC14_1861260</name>
</gene>
<keyword evidence="4 6" id="KW-0472">Membrane</keyword>
<feature type="domain" description="Major facilitator superfamily (MFS) profile" evidence="7">
    <location>
        <begin position="26"/>
        <end position="418"/>
    </location>
</feature>
<keyword evidence="3 6" id="KW-1133">Transmembrane helix</keyword>
<feature type="transmembrane region" description="Helical" evidence="6">
    <location>
        <begin position="26"/>
        <end position="48"/>
    </location>
</feature>
<dbReference type="EMBL" id="LAZR01018839">
    <property type="protein sequence ID" value="KKL94779.1"/>
    <property type="molecule type" value="Genomic_DNA"/>
</dbReference>
<dbReference type="Gene3D" id="1.20.1250.20">
    <property type="entry name" value="MFS general substrate transporter like domains"/>
    <property type="match status" value="1"/>
</dbReference>
<evidence type="ECO:0000313" key="8">
    <source>
        <dbReference type="EMBL" id="KKL94779.1"/>
    </source>
</evidence>
<evidence type="ECO:0000256" key="2">
    <source>
        <dbReference type="ARBA" id="ARBA00022692"/>
    </source>
</evidence>
<proteinExistence type="predicted"/>
<dbReference type="PRINTS" id="PR01035">
    <property type="entry name" value="TCRTETA"/>
</dbReference>
<feature type="transmembrane region" description="Helical" evidence="6">
    <location>
        <begin position="322"/>
        <end position="342"/>
    </location>
</feature>
<reference evidence="8" key="1">
    <citation type="journal article" date="2015" name="Nature">
        <title>Complex archaea that bridge the gap between prokaryotes and eukaryotes.</title>
        <authorList>
            <person name="Spang A."/>
            <person name="Saw J.H."/>
            <person name="Jorgensen S.L."/>
            <person name="Zaremba-Niedzwiedzka K."/>
            <person name="Martijn J."/>
            <person name="Lind A.E."/>
            <person name="van Eijk R."/>
            <person name="Schleper C."/>
            <person name="Guy L."/>
            <person name="Ettema T.J."/>
        </authorList>
    </citation>
    <scope>NUCLEOTIDE SEQUENCE</scope>
</reference>
<dbReference type="PANTHER" id="PTHR24002">
    <property type="entry name" value="SOLUTE CARRIER FAMILY 22 MEMBER 18"/>
    <property type="match status" value="1"/>
</dbReference>
<dbReference type="GO" id="GO:0022857">
    <property type="term" value="F:transmembrane transporter activity"/>
    <property type="evidence" value="ECO:0007669"/>
    <property type="project" value="InterPro"/>
</dbReference>
<feature type="transmembrane region" description="Helical" evidence="6">
    <location>
        <begin position="264"/>
        <end position="285"/>
    </location>
</feature>
<evidence type="ECO:0000256" key="4">
    <source>
        <dbReference type="ARBA" id="ARBA00023136"/>
    </source>
</evidence>
<feature type="transmembrane region" description="Helical" evidence="6">
    <location>
        <begin position="240"/>
        <end position="258"/>
    </location>
</feature>